<evidence type="ECO:0000313" key="1">
    <source>
        <dbReference type="EMBL" id="EEX77030.1"/>
    </source>
</evidence>
<protein>
    <submittedName>
        <fullName evidence="1">Uncharacterized protein</fullName>
    </submittedName>
</protein>
<reference evidence="1 2" key="1">
    <citation type="submission" date="2009-09" db="EMBL/GenBank/DDBJ databases">
        <authorList>
            <person name="Weinstock G."/>
            <person name="Sodergren E."/>
            <person name="Clifton S."/>
            <person name="Fulton L."/>
            <person name="Fulton B."/>
            <person name="Courtney L."/>
            <person name="Fronick C."/>
            <person name="Harrison M."/>
            <person name="Strong C."/>
            <person name="Farmer C."/>
            <person name="Delahaunty K."/>
            <person name="Markovic C."/>
            <person name="Hall O."/>
            <person name="Minx P."/>
            <person name="Tomlinson C."/>
            <person name="Mitreva M."/>
            <person name="Nelson J."/>
            <person name="Hou S."/>
            <person name="Wollam A."/>
            <person name="Pepin K.H."/>
            <person name="Johnson M."/>
            <person name="Bhonagiri V."/>
            <person name="Nash W.E."/>
            <person name="Warren W."/>
            <person name="Chinwalla A."/>
            <person name="Mardis E.R."/>
            <person name="Wilson R.K."/>
        </authorList>
    </citation>
    <scope>NUCLEOTIDE SEQUENCE [LARGE SCALE GENOMIC DNA]</scope>
    <source>
        <strain evidence="2">ATCC 35185 / DSM 20758 / VPI D19B-28</strain>
    </source>
</reference>
<gene>
    <name evidence="1" type="ORF">SELSPUOL_01591</name>
</gene>
<name>C9LVU5_SELS3</name>
<dbReference type="Proteomes" id="UP000003505">
    <property type="component" value="Unassembled WGS sequence"/>
</dbReference>
<organism evidence="1 2">
    <name type="scientific">Selenomonas sputigena (strain ATCC 35185 / DSM 20758 / CCUG 44933 / VPI D19B-28)</name>
    <dbReference type="NCBI Taxonomy" id="546271"/>
    <lineage>
        <taxon>Bacteria</taxon>
        <taxon>Bacillati</taxon>
        <taxon>Bacillota</taxon>
        <taxon>Negativicutes</taxon>
        <taxon>Selenomonadales</taxon>
        <taxon>Selenomonadaceae</taxon>
        <taxon>Selenomonas</taxon>
    </lineage>
</organism>
<sequence>MFLAHCNPALSFCPNRLSLVYIIQLFCHFVLRKQEYRGNYFRCVHRRANAVSFMEALIK</sequence>
<proteinExistence type="predicted"/>
<evidence type="ECO:0000313" key="2">
    <source>
        <dbReference type="Proteomes" id="UP000003505"/>
    </source>
</evidence>
<dbReference type="AlphaFoldDB" id="C9LVU5"/>
<accession>C9LVU5</accession>
<comment type="caution">
    <text evidence="1">The sequence shown here is derived from an EMBL/GenBank/DDBJ whole genome shotgun (WGS) entry which is preliminary data.</text>
</comment>
<dbReference type="EMBL" id="ACKP02000031">
    <property type="protein sequence ID" value="EEX77030.1"/>
    <property type="molecule type" value="Genomic_DNA"/>
</dbReference>